<dbReference type="InterPro" id="IPR006145">
    <property type="entry name" value="PsdUridine_synth_RsuA/RluA"/>
</dbReference>
<comment type="similarity">
    <text evidence="2">Belongs to the pseudouridine synthase RluA family.</text>
</comment>
<evidence type="ECO:0000256" key="5">
    <source>
        <dbReference type="ARBA" id="ARBA00033164"/>
    </source>
</evidence>
<comment type="catalytic activity">
    <reaction evidence="1">
        <text>a uridine in RNA = a pseudouridine in RNA</text>
        <dbReference type="Rhea" id="RHEA:48348"/>
        <dbReference type="Rhea" id="RHEA-COMP:12068"/>
        <dbReference type="Rhea" id="RHEA-COMP:12069"/>
        <dbReference type="ChEBI" id="CHEBI:65314"/>
        <dbReference type="ChEBI" id="CHEBI:65315"/>
    </reaction>
</comment>
<keyword evidence="3" id="KW-0413">Isomerase</keyword>
<evidence type="ECO:0000313" key="7">
    <source>
        <dbReference type="EMBL" id="MDA3969297.1"/>
    </source>
</evidence>
<dbReference type="CDD" id="cd02869">
    <property type="entry name" value="PseudoU_synth_RluA_like"/>
    <property type="match status" value="1"/>
</dbReference>
<dbReference type="Gene3D" id="3.30.2350.10">
    <property type="entry name" value="Pseudouridine synthase"/>
    <property type="match status" value="1"/>
</dbReference>
<dbReference type="PANTHER" id="PTHR21600:SF44">
    <property type="entry name" value="RIBOSOMAL LARGE SUBUNIT PSEUDOURIDINE SYNTHASE D"/>
    <property type="match status" value="1"/>
</dbReference>
<dbReference type="EMBL" id="JAQHXR010000003">
    <property type="protein sequence ID" value="MDA3969297.1"/>
    <property type="molecule type" value="Genomic_DNA"/>
</dbReference>
<dbReference type="PANTHER" id="PTHR21600">
    <property type="entry name" value="MITOCHONDRIAL RNA PSEUDOURIDINE SYNTHASE"/>
    <property type="match status" value="1"/>
</dbReference>
<accession>A0ABT4VFB4</accession>
<gene>
    <name evidence="7" type="ORF">PF021_06350</name>
</gene>
<organism evidence="7 8">
    <name type="scientific">Helicobacter ibis</name>
    <dbReference type="NCBI Taxonomy" id="2962633"/>
    <lineage>
        <taxon>Bacteria</taxon>
        <taxon>Pseudomonadati</taxon>
        <taxon>Campylobacterota</taxon>
        <taxon>Epsilonproteobacteria</taxon>
        <taxon>Campylobacterales</taxon>
        <taxon>Helicobacteraceae</taxon>
        <taxon>Helicobacter</taxon>
    </lineage>
</organism>
<evidence type="ECO:0000256" key="2">
    <source>
        <dbReference type="ARBA" id="ARBA00010876"/>
    </source>
</evidence>
<evidence type="ECO:0000256" key="3">
    <source>
        <dbReference type="ARBA" id="ARBA00023235"/>
    </source>
</evidence>
<sequence length="320" mass="36990">MPFILERFYIQEPIKAFRFLMDTLKLSMAQSQRYINKGRVVYNGDILGNNDKNKLLENFVDVLVFKPNRLGVKAVFENDDFIVFDKPEKLLIHPKGRFNHKSLVDEIRSHCGNDASLIHRIDKETSGLVLVGKHKDSIRELGDMFAKNLISKEYLALCRGYLSRDFCISVPISTQAKGRDLSIRSVFLGENLNGNICTKDSANFSFKDSKSEFEILGHIFNNTLLKVRLYSGRTHQIRVHLHSINHAILGDPLYGCEDFKVREYLDSEFIEGGNFTCMSDSKRIEYFGASRLMLHSYSMKFRYKNINYFFKSPFSIFSNL</sequence>
<dbReference type="InterPro" id="IPR020103">
    <property type="entry name" value="PsdUridine_synth_cat_dom_sf"/>
</dbReference>
<keyword evidence="8" id="KW-1185">Reference proteome</keyword>
<dbReference type="RefSeq" id="WP_271021636.1">
    <property type="nucleotide sequence ID" value="NZ_JAQHXR010000003.1"/>
</dbReference>
<reference evidence="7 8" key="1">
    <citation type="submission" date="2023-01" db="EMBL/GenBank/DDBJ databases">
        <title>Description of Helicobacter ibis sp. nov. isolated from faecal droppings of black-faced ibis (Theristicus melanopis).</title>
        <authorList>
            <person name="Lopez-Cantillo M."/>
            <person name="Vidal-Veuthey B."/>
            <person name="Mella A."/>
            <person name="De La Haba R."/>
            <person name="Collado L."/>
        </authorList>
    </citation>
    <scope>NUCLEOTIDE SEQUENCE [LARGE SCALE GENOMIC DNA]</scope>
    <source>
        <strain evidence="7 8">A82</strain>
    </source>
</reference>
<dbReference type="Pfam" id="PF00849">
    <property type="entry name" value="PseudoU_synth_2"/>
    <property type="match status" value="1"/>
</dbReference>
<name>A0ABT4VFB4_9HELI</name>
<protein>
    <recommendedName>
        <fullName evidence="4">RNA pseudouridylate synthase</fullName>
    </recommendedName>
    <alternativeName>
        <fullName evidence="5">RNA-uridine isomerase</fullName>
    </alternativeName>
</protein>
<proteinExistence type="inferred from homology"/>
<comment type="caution">
    <text evidence="7">The sequence shown here is derived from an EMBL/GenBank/DDBJ whole genome shotgun (WGS) entry which is preliminary data.</text>
</comment>
<evidence type="ECO:0000256" key="4">
    <source>
        <dbReference type="ARBA" id="ARBA00031870"/>
    </source>
</evidence>
<dbReference type="Proteomes" id="UP001210261">
    <property type="component" value="Unassembled WGS sequence"/>
</dbReference>
<dbReference type="SUPFAM" id="SSF55120">
    <property type="entry name" value="Pseudouridine synthase"/>
    <property type="match status" value="1"/>
</dbReference>
<evidence type="ECO:0000256" key="1">
    <source>
        <dbReference type="ARBA" id="ARBA00000073"/>
    </source>
</evidence>
<evidence type="ECO:0000313" key="8">
    <source>
        <dbReference type="Proteomes" id="UP001210261"/>
    </source>
</evidence>
<dbReference type="InterPro" id="IPR006224">
    <property type="entry name" value="PsdUridine_synth_RluA-like_CS"/>
</dbReference>
<feature type="domain" description="Pseudouridine synthase RsuA/RluA-like" evidence="6">
    <location>
        <begin position="80"/>
        <end position="242"/>
    </location>
</feature>
<dbReference type="InterPro" id="IPR050188">
    <property type="entry name" value="RluA_PseudoU_synthase"/>
</dbReference>
<dbReference type="PROSITE" id="PS01129">
    <property type="entry name" value="PSI_RLU"/>
    <property type="match status" value="1"/>
</dbReference>
<evidence type="ECO:0000259" key="6">
    <source>
        <dbReference type="Pfam" id="PF00849"/>
    </source>
</evidence>